<dbReference type="PANTHER" id="PTHR36439:SF1">
    <property type="entry name" value="DUF1697 DOMAIN-CONTAINING PROTEIN"/>
    <property type="match status" value="1"/>
</dbReference>
<evidence type="ECO:0000313" key="1">
    <source>
        <dbReference type="EMBL" id="MFD2694400.1"/>
    </source>
</evidence>
<dbReference type="Proteomes" id="UP001597399">
    <property type="component" value="Unassembled WGS sequence"/>
</dbReference>
<dbReference type="PIRSF" id="PIRSF008502">
    <property type="entry name" value="UCP008502"/>
    <property type="match status" value="1"/>
</dbReference>
<dbReference type="EMBL" id="JBHUMQ010000026">
    <property type="protein sequence ID" value="MFD2694400.1"/>
    <property type="molecule type" value="Genomic_DNA"/>
</dbReference>
<proteinExistence type="predicted"/>
<dbReference type="Pfam" id="PF08002">
    <property type="entry name" value="DUF1697"/>
    <property type="match status" value="1"/>
</dbReference>
<keyword evidence="2" id="KW-1185">Reference proteome</keyword>
<accession>A0ABW5S7A7</accession>
<dbReference type="Gene3D" id="3.30.70.1280">
    <property type="entry name" value="SP0830-like domains"/>
    <property type="match status" value="1"/>
</dbReference>
<organism evidence="1 2">
    <name type="scientific">Sporolactobacillus shoreicorticis</name>
    <dbReference type="NCBI Taxonomy" id="1923877"/>
    <lineage>
        <taxon>Bacteria</taxon>
        <taxon>Bacillati</taxon>
        <taxon>Bacillota</taxon>
        <taxon>Bacilli</taxon>
        <taxon>Bacillales</taxon>
        <taxon>Sporolactobacillaceae</taxon>
        <taxon>Sporolactobacillus</taxon>
    </lineage>
</organism>
<comment type="caution">
    <text evidence="1">The sequence shown here is derived from an EMBL/GenBank/DDBJ whole genome shotgun (WGS) entry which is preliminary data.</text>
</comment>
<evidence type="ECO:0000313" key="2">
    <source>
        <dbReference type="Proteomes" id="UP001597399"/>
    </source>
</evidence>
<name>A0ABW5S7A7_9BACL</name>
<dbReference type="RefSeq" id="WP_253057938.1">
    <property type="nucleotide sequence ID" value="NZ_JAMXWM010000001.1"/>
</dbReference>
<gene>
    <name evidence="1" type="ORF">ACFSUE_12300</name>
</gene>
<dbReference type="InterPro" id="IPR012545">
    <property type="entry name" value="DUF1697"/>
</dbReference>
<dbReference type="SUPFAM" id="SSF160379">
    <property type="entry name" value="SP0830-like"/>
    <property type="match status" value="1"/>
</dbReference>
<reference evidence="2" key="1">
    <citation type="journal article" date="2019" name="Int. J. Syst. Evol. Microbiol.">
        <title>The Global Catalogue of Microorganisms (GCM) 10K type strain sequencing project: providing services to taxonomists for standard genome sequencing and annotation.</title>
        <authorList>
            <consortium name="The Broad Institute Genomics Platform"/>
            <consortium name="The Broad Institute Genome Sequencing Center for Infectious Disease"/>
            <person name="Wu L."/>
            <person name="Ma J."/>
        </authorList>
    </citation>
    <scope>NUCLEOTIDE SEQUENCE [LARGE SCALE GENOMIC DNA]</scope>
    <source>
        <strain evidence="2">TISTR 2466</strain>
    </source>
</reference>
<protein>
    <submittedName>
        <fullName evidence="1">DUF1697 domain-containing protein</fullName>
    </submittedName>
</protein>
<dbReference type="PANTHER" id="PTHR36439">
    <property type="entry name" value="BLL4334 PROTEIN"/>
    <property type="match status" value="1"/>
</dbReference>
<sequence>MIYIVLLRGINVGGKNRIKMAELRKALETAEFKNVRTYIQSGNILLESNATEHELKRQIERIIDEQFHLTIHAIVRNKNELETIIQNCPFGEEEIAHAKESAVGECLYVTLLNAVPDPEKVRLFTETDFGADRYQIFDRNVYLLFSRSIRNSKLALRVEKLSPYCTTRNWKTIDKLSVLLNQPK</sequence>